<reference evidence="1 2" key="1">
    <citation type="submission" date="2016-11" db="EMBL/GenBank/DDBJ databases">
        <title>The macronuclear genome of Stentor coeruleus: a giant cell with tiny introns.</title>
        <authorList>
            <person name="Slabodnick M."/>
            <person name="Ruby J.G."/>
            <person name="Reiff S.B."/>
            <person name="Swart E.C."/>
            <person name="Gosai S."/>
            <person name="Prabakaran S."/>
            <person name="Witkowska E."/>
            <person name="Larue G.E."/>
            <person name="Fisher S."/>
            <person name="Freeman R.M."/>
            <person name="Gunawardena J."/>
            <person name="Chu W."/>
            <person name="Stover N.A."/>
            <person name="Gregory B.D."/>
            <person name="Nowacki M."/>
            <person name="Derisi J."/>
            <person name="Roy S.W."/>
            <person name="Marshall W.F."/>
            <person name="Sood P."/>
        </authorList>
    </citation>
    <scope>NUCLEOTIDE SEQUENCE [LARGE SCALE GENOMIC DNA]</scope>
    <source>
        <strain evidence="1">WM001</strain>
    </source>
</reference>
<keyword evidence="2" id="KW-1185">Reference proteome</keyword>
<accession>A0A1R2ATG0</accession>
<evidence type="ECO:0000313" key="1">
    <source>
        <dbReference type="EMBL" id="OMJ67804.1"/>
    </source>
</evidence>
<gene>
    <name evidence="1" type="ORF">SteCoe_34926</name>
</gene>
<dbReference type="EMBL" id="MPUH01001432">
    <property type="protein sequence ID" value="OMJ67804.1"/>
    <property type="molecule type" value="Genomic_DNA"/>
</dbReference>
<protein>
    <submittedName>
        <fullName evidence="1">Uncharacterized protein</fullName>
    </submittedName>
</protein>
<proteinExistence type="predicted"/>
<evidence type="ECO:0000313" key="2">
    <source>
        <dbReference type="Proteomes" id="UP000187209"/>
    </source>
</evidence>
<dbReference type="Proteomes" id="UP000187209">
    <property type="component" value="Unassembled WGS sequence"/>
</dbReference>
<comment type="caution">
    <text evidence="1">The sequence shown here is derived from an EMBL/GenBank/DDBJ whole genome shotgun (WGS) entry which is preliminary data.</text>
</comment>
<organism evidence="1 2">
    <name type="scientific">Stentor coeruleus</name>
    <dbReference type="NCBI Taxonomy" id="5963"/>
    <lineage>
        <taxon>Eukaryota</taxon>
        <taxon>Sar</taxon>
        <taxon>Alveolata</taxon>
        <taxon>Ciliophora</taxon>
        <taxon>Postciliodesmatophora</taxon>
        <taxon>Heterotrichea</taxon>
        <taxon>Heterotrichida</taxon>
        <taxon>Stentoridae</taxon>
        <taxon>Stentor</taxon>
    </lineage>
</organism>
<dbReference type="AlphaFoldDB" id="A0A1R2ATG0"/>
<sequence>MENPELKSLKCIDESRKSFNSQKPKLKKIRSHSTKHSITVDPNNEIFDQEIIRNEIKERERSQIMREIEINKIYEDSFEDPEIIVKVTIETGETVETNKTEEKISENKKAWKFCCKKVCVLF</sequence>
<name>A0A1R2ATG0_9CILI</name>